<dbReference type="EMBL" id="JAQQWE010000008">
    <property type="protein sequence ID" value="KAK7943954.1"/>
    <property type="molecule type" value="Genomic_DNA"/>
</dbReference>
<feature type="coiled-coil region" evidence="1">
    <location>
        <begin position="33"/>
        <end position="60"/>
    </location>
</feature>
<gene>
    <name evidence="2" type="ORF">PG986_013067</name>
</gene>
<dbReference type="GeneID" id="92082351"/>
<keyword evidence="3" id="KW-1185">Reference proteome</keyword>
<keyword evidence="1" id="KW-0175">Coiled coil</keyword>
<organism evidence="2 3">
    <name type="scientific">Apiospora aurea</name>
    <dbReference type="NCBI Taxonomy" id="335848"/>
    <lineage>
        <taxon>Eukaryota</taxon>
        <taxon>Fungi</taxon>
        <taxon>Dikarya</taxon>
        <taxon>Ascomycota</taxon>
        <taxon>Pezizomycotina</taxon>
        <taxon>Sordariomycetes</taxon>
        <taxon>Xylariomycetidae</taxon>
        <taxon>Amphisphaeriales</taxon>
        <taxon>Apiosporaceae</taxon>
        <taxon>Apiospora</taxon>
    </lineage>
</organism>
<reference evidence="2 3" key="1">
    <citation type="submission" date="2023-01" db="EMBL/GenBank/DDBJ databases">
        <title>Analysis of 21 Apiospora genomes using comparative genomics revels a genus with tremendous synthesis potential of carbohydrate active enzymes and secondary metabolites.</title>
        <authorList>
            <person name="Sorensen T."/>
        </authorList>
    </citation>
    <scope>NUCLEOTIDE SEQUENCE [LARGE SCALE GENOMIC DNA]</scope>
    <source>
        <strain evidence="2 3">CBS 24483</strain>
    </source>
</reference>
<proteinExistence type="predicted"/>
<protein>
    <submittedName>
        <fullName evidence="2">Uncharacterized protein</fullName>
    </submittedName>
</protein>
<evidence type="ECO:0000256" key="1">
    <source>
        <dbReference type="SAM" id="Coils"/>
    </source>
</evidence>
<dbReference type="Proteomes" id="UP001391051">
    <property type="component" value="Unassembled WGS sequence"/>
</dbReference>
<name>A0ABR1Q1T8_9PEZI</name>
<sequence>MDPQMKDEREALIQEAWAEFQEMKRNAPSADVLERVQALAEQQNELIANLAAHTEALKQRTADFRASIARSRRLPVDEKLVFDKLQPLVGDLQRDLGAVAPAFRVVYVVVRDRQRIVKVVPIIQHVFNAAIELGSLLLQLLLSITQLGFDAVQLVG</sequence>
<comment type="caution">
    <text evidence="2">The sequence shown here is derived from an EMBL/GenBank/DDBJ whole genome shotgun (WGS) entry which is preliminary data.</text>
</comment>
<evidence type="ECO:0000313" key="2">
    <source>
        <dbReference type="EMBL" id="KAK7943954.1"/>
    </source>
</evidence>
<evidence type="ECO:0000313" key="3">
    <source>
        <dbReference type="Proteomes" id="UP001391051"/>
    </source>
</evidence>
<accession>A0ABR1Q1T8</accession>
<dbReference type="RefSeq" id="XP_066695985.1">
    <property type="nucleotide sequence ID" value="XM_066849289.1"/>
</dbReference>